<feature type="binding site" evidence="12">
    <location>
        <position position="86"/>
    </location>
    <ligand>
        <name>ATP</name>
        <dbReference type="ChEBI" id="CHEBI:30616"/>
    </ligand>
</feature>
<dbReference type="Gene3D" id="3.30.70.141">
    <property type="entry name" value="Nucleoside diphosphate kinase-like domain"/>
    <property type="match status" value="1"/>
</dbReference>
<gene>
    <name evidence="15" type="ORF">I0Q91_05310</name>
</gene>
<dbReference type="Pfam" id="PF00334">
    <property type="entry name" value="NDK"/>
    <property type="match status" value="1"/>
</dbReference>
<dbReference type="AlphaFoldDB" id="A0A931ATG3"/>
<dbReference type="GO" id="GO:0006241">
    <property type="term" value="P:CTP biosynthetic process"/>
    <property type="evidence" value="ECO:0007669"/>
    <property type="project" value="InterPro"/>
</dbReference>
<keyword evidence="6" id="KW-0479">Metal-binding</keyword>
<evidence type="ECO:0000256" key="5">
    <source>
        <dbReference type="ARBA" id="ARBA00022679"/>
    </source>
</evidence>
<dbReference type="FunFam" id="3.30.70.141:FF:000003">
    <property type="entry name" value="Nucleoside diphosphate kinase"/>
    <property type="match status" value="1"/>
</dbReference>
<dbReference type="GO" id="GO:0046872">
    <property type="term" value="F:metal ion binding"/>
    <property type="evidence" value="ECO:0007669"/>
    <property type="project" value="UniProtKB-KW"/>
</dbReference>
<dbReference type="PROSITE" id="PS51374">
    <property type="entry name" value="NDPK_LIKE"/>
    <property type="match status" value="1"/>
</dbReference>
<evidence type="ECO:0000256" key="11">
    <source>
        <dbReference type="ARBA" id="ARBA00023080"/>
    </source>
</evidence>
<evidence type="ECO:0000256" key="4">
    <source>
        <dbReference type="ARBA" id="ARBA00017632"/>
    </source>
</evidence>
<evidence type="ECO:0000256" key="3">
    <source>
        <dbReference type="ARBA" id="ARBA00012966"/>
    </source>
</evidence>
<dbReference type="InterPro" id="IPR036850">
    <property type="entry name" value="NDK-like_dom_sf"/>
</dbReference>
<organism evidence="15 16">
    <name type="scientific">Halonatronomonas betaini</name>
    <dbReference type="NCBI Taxonomy" id="2778430"/>
    <lineage>
        <taxon>Bacteria</taxon>
        <taxon>Bacillati</taxon>
        <taxon>Bacillota</taxon>
        <taxon>Clostridia</taxon>
        <taxon>Halanaerobiales</taxon>
        <taxon>Halarsenatibacteraceae</taxon>
        <taxon>Halonatronomonas</taxon>
    </lineage>
</organism>
<dbReference type="PANTHER" id="PTHR11349">
    <property type="entry name" value="NUCLEOSIDE DIPHOSPHATE KINASE"/>
    <property type="match status" value="1"/>
</dbReference>
<evidence type="ECO:0000313" key="15">
    <source>
        <dbReference type="EMBL" id="MBF8436485.1"/>
    </source>
</evidence>
<sequence>MEKSLVLLKPEALRRNLVGKLIERLERAGLIVEELKMSQFDREVIAELYKEHKDKSFFDDIVSHMSENKIVAIVIKSEGNTIRKIRKLIGSTDPIEAAPGTIRGDFAFKMEPDNLIHASDSQEAAKRELKLFF</sequence>
<dbReference type="InterPro" id="IPR034907">
    <property type="entry name" value="NDK-like_dom"/>
</dbReference>
<feature type="binding site" evidence="12">
    <location>
        <position position="103"/>
    </location>
    <ligand>
        <name>ATP</name>
        <dbReference type="ChEBI" id="CHEBI:30616"/>
    </ligand>
</feature>
<dbReference type="Proteomes" id="UP000621436">
    <property type="component" value="Unassembled WGS sequence"/>
</dbReference>
<dbReference type="CDD" id="cd04413">
    <property type="entry name" value="NDPk_I"/>
    <property type="match status" value="1"/>
</dbReference>
<feature type="binding site" evidence="12">
    <location>
        <position position="92"/>
    </location>
    <ligand>
        <name>ATP</name>
        <dbReference type="ChEBI" id="CHEBI:30616"/>
    </ligand>
</feature>
<evidence type="ECO:0000256" key="7">
    <source>
        <dbReference type="ARBA" id="ARBA00022741"/>
    </source>
</evidence>
<feature type="binding site" evidence="12">
    <location>
        <position position="57"/>
    </location>
    <ligand>
        <name>ATP</name>
        <dbReference type="ChEBI" id="CHEBI:30616"/>
    </ligand>
</feature>
<keyword evidence="5" id="KW-0808">Transferase</keyword>
<feature type="binding site" evidence="12">
    <location>
        <position position="114"/>
    </location>
    <ligand>
        <name>ATP</name>
        <dbReference type="ChEBI" id="CHEBI:30616"/>
    </ligand>
</feature>
<dbReference type="SUPFAM" id="SSF54919">
    <property type="entry name" value="Nucleoside diphosphate kinase, NDK"/>
    <property type="match status" value="1"/>
</dbReference>
<keyword evidence="10" id="KW-0460">Magnesium</keyword>
<dbReference type="GO" id="GO:0004550">
    <property type="term" value="F:nucleoside diphosphate kinase activity"/>
    <property type="evidence" value="ECO:0007669"/>
    <property type="project" value="UniProtKB-EC"/>
</dbReference>
<dbReference type="RefSeq" id="WP_270453377.1">
    <property type="nucleotide sequence ID" value="NZ_JADPIE010000002.1"/>
</dbReference>
<keyword evidence="11" id="KW-0546">Nucleotide metabolism</keyword>
<comment type="cofactor">
    <cofactor evidence="1">
        <name>Mg(2+)</name>
        <dbReference type="ChEBI" id="CHEBI:18420"/>
    </cofactor>
</comment>
<protein>
    <recommendedName>
        <fullName evidence="4">Nucleoside diphosphate kinase</fullName>
        <ecNumber evidence="3">2.7.4.6</ecNumber>
    </recommendedName>
</protein>
<dbReference type="SMART" id="SM00562">
    <property type="entry name" value="NDK"/>
    <property type="match status" value="1"/>
</dbReference>
<evidence type="ECO:0000259" key="14">
    <source>
        <dbReference type="SMART" id="SM00562"/>
    </source>
</evidence>
<keyword evidence="9" id="KW-0067">ATP-binding</keyword>
<name>A0A931ATG3_9FIRM</name>
<proteinExistence type="inferred from homology"/>
<feature type="domain" description="Nucleoside diphosphate kinase-like" evidence="14">
    <location>
        <begin position="1"/>
        <end position="133"/>
    </location>
</feature>
<dbReference type="GO" id="GO:0006183">
    <property type="term" value="P:GTP biosynthetic process"/>
    <property type="evidence" value="ECO:0007669"/>
    <property type="project" value="InterPro"/>
</dbReference>
<evidence type="ECO:0000256" key="6">
    <source>
        <dbReference type="ARBA" id="ARBA00022723"/>
    </source>
</evidence>
<keyword evidence="7" id="KW-0547">Nucleotide-binding</keyword>
<evidence type="ECO:0000256" key="9">
    <source>
        <dbReference type="ARBA" id="ARBA00022840"/>
    </source>
</evidence>
<dbReference type="EMBL" id="JADPIE010000002">
    <property type="protein sequence ID" value="MBF8436485.1"/>
    <property type="molecule type" value="Genomic_DNA"/>
</dbReference>
<dbReference type="EC" id="2.7.4.6" evidence="3"/>
<dbReference type="GO" id="GO:0006228">
    <property type="term" value="P:UTP biosynthetic process"/>
    <property type="evidence" value="ECO:0007669"/>
    <property type="project" value="InterPro"/>
</dbReference>
<dbReference type="InterPro" id="IPR001564">
    <property type="entry name" value="Nucleoside_diP_kinase"/>
</dbReference>
<feature type="binding site" evidence="12">
    <location>
        <position position="9"/>
    </location>
    <ligand>
        <name>ATP</name>
        <dbReference type="ChEBI" id="CHEBI:30616"/>
    </ligand>
</feature>
<comment type="caution">
    <text evidence="15">The sequence shown here is derived from an EMBL/GenBank/DDBJ whole genome shotgun (WGS) entry which is preliminary data.</text>
</comment>
<evidence type="ECO:0000313" key="16">
    <source>
        <dbReference type="Proteomes" id="UP000621436"/>
    </source>
</evidence>
<evidence type="ECO:0000256" key="10">
    <source>
        <dbReference type="ARBA" id="ARBA00022842"/>
    </source>
</evidence>
<evidence type="ECO:0000256" key="13">
    <source>
        <dbReference type="RuleBase" id="RU004011"/>
    </source>
</evidence>
<accession>A0A931ATG3</accession>
<keyword evidence="8 15" id="KW-0418">Kinase</keyword>
<comment type="similarity">
    <text evidence="2 12 13">Belongs to the NDK family.</text>
</comment>
<reference evidence="15" key="1">
    <citation type="submission" date="2020-11" db="EMBL/GenBank/DDBJ databases">
        <title>Halonatronomonas betainensis gen. nov., sp. nov. a novel haloalkaliphilic representative of the family Halanaerobiacae capable of betaine degradation.</title>
        <authorList>
            <person name="Boltyanskaya Y."/>
            <person name="Kevbrin V."/>
            <person name="Detkova E."/>
            <person name="Grouzdev D.S."/>
            <person name="Koziaeva V."/>
            <person name="Zhilina T."/>
        </authorList>
    </citation>
    <scope>NUCLEOTIDE SEQUENCE</scope>
    <source>
        <strain evidence="15">Z-7014</strain>
    </source>
</reference>
<dbReference type="PRINTS" id="PR01243">
    <property type="entry name" value="NUCDPKINASE"/>
</dbReference>
<evidence type="ECO:0000256" key="12">
    <source>
        <dbReference type="PROSITE-ProRule" id="PRU00706"/>
    </source>
</evidence>
<evidence type="ECO:0000256" key="1">
    <source>
        <dbReference type="ARBA" id="ARBA00001946"/>
    </source>
</evidence>
<dbReference type="GO" id="GO:0005524">
    <property type="term" value="F:ATP binding"/>
    <property type="evidence" value="ECO:0007669"/>
    <property type="project" value="UniProtKB-KW"/>
</dbReference>
<evidence type="ECO:0000256" key="2">
    <source>
        <dbReference type="ARBA" id="ARBA00008142"/>
    </source>
</evidence>
<feature type="active site" description="Pros-phosphohistidine intermediate" evidence="12">
    <location>
        <position position="117"/>
    </location>
</feature>
<evidence type="ECO:0000256" key="8">
    <source>
        <dbReference type="ARBA" id="ARBA00022777"/>
    </source>
</evidence>
<keyword evidence="16" id="KW-1185">Reference proteome</keyword>